<dbReference type="InterPro" id="IPR018168">
    <property type="entry name" value="Ubi_Hdrlase_CS"/>
</dbReference>
<dbReference type="Gene3D" id="3.50.50.60">
    <property type="entry name" value="FAD/NAD(P)-binding domain"/>
    <property type="match status" value="2"/>
</dbReference>
<dbReference type="InterPro" id="IPR051205">
    <property type="entry name" value="UbiH/COQ6_monooxygenase"/>
</dbReference>
<comment type="similarity">
    <text evidence="3">Belongs to the UbiH/COQ6 family.</text>
</comment>
<comment type="pathway">
    <text evidence="2">Cofactor biosynthesis; ubiquinone biosynthesis.</text>
</comment>
<evidence type="ECO:0000256" key="4">
    <source>
        <dbReference type="ARBA" id="ARBA00022630"/>
    </source>
</evidence>
<keyword evidence="4" id="KW-0285">Flavoprotein</keyword>
<protein>
    <submittedName>
        <fullName evidence="9">FAD-dependent monooxygenase</fullName>
    </submittedName>
</protein>
<reference evidence="9 10" key="1">
    <citation type="journal article" date="2022" name="Res Sq">
        <title>Evolution of multicellular longitudinally dividing oral cavity symbionts (Neisseriaceae).</title>
        <authorList>
            <person name="Nyongesa S."/>
            <person name="Weber P."/>
            <person name="Bernet E."/>
            <person name="Pullido F."/>
            <person name="Nieckarz M."/>
            <person name="Delaby M."/>
            <person name="Nieves C."/>
            <person name="Viehboeck T."/>
            <person name="Krause N."/>
            <person name="Rivera-Millot A."/>
            <person name="Nakamura A."/>
            <person name="Vischer N."/>
            <person name="VanNieuwenhze M."/>
            <person name="Brun Y."/>
            <person name="Cava F."/>
            <person name="Bulgheresi S."/>
            <person name="Veyrier F."/>
        </authorList>
    </citation>
    <scope>NUCLEOTIDE SEQUENCE [LARGE SCALE GENOMIC DNA]</scope>
    <source>
        <strain evidence="9 10">SN4</strain>
    </source>
</reference>
<dbReference type="InterPro" id="IPR002938">
    <property type="entry name" value="FAD-bd"/>
</dbReference>
<evidence type="ECO:0000256" key="6">
    <source>
        <dbReference type="ARBA" id="ARBA00023002"/>
    </source>
</evidence>
<organism evidence="9 10">
    <name type="scientific">Vitreoscilla massiliensis</name>
    <dbReference type="NCBI Taxonomy" id="1689272"/>
    <lineage>
        <taxon>Bacteria</taxon>
        <taxon>Pseudomonadati</taxon>
        <taxon>Pseudomonadota</taxon>
        <taxon>Betaproteobacteria</taxon>
        <taxon>Neisseriales</taxon>
        <taxon>Neisseriaceae</taxon>
        <taxon>Vitreoscilla</taxon>
    </lineage>
</organism>
<gene>
    <name evidence="9" type="ORF">LVJ82_04325</name>
</gene>
<dbReference type="SUPFAM" id="SSF51905">
    <property type="entry name" value="FAD/NAD(P)-binding domain"/>
    <property type="match status" value="1"/>
</dbReference>
<evidence type="ECO:0000259" key="8">
    <source>
        <dbReference type="Pfam" id="PF01494"/>
    </source>
</evidence>
<proteinExistence type="inferred from homology"/>
<dbReference type="EMBL" id="CP091511">
    <property type="protein sequence ID" value="UOO90220.1"/>
    <property type="molecule type" value="Genomic_DNA"/>
</dbReference>
<evidence type="ECO:0000256" key="7">
    <source>
        <dbReference type="ARBA" id="ARBA00023033"/>
    </source>
</evidence>
<keyword evidence="5" id="KW-0274">FAD</keyword>
<evidence type="ECO:0000256" key="2">
    <source>
        <dbReference type="ARBA" id="ARBA00004749"/>
    </source>
</evidence>
<evidence type="ECO:0000256" key="1">
    <source>
        <dbReference type="ARBA" id="ARBA00001974"/>
    </source>
</evidence>
<evidence type="ECO:0000256" key="3">
    <source>
        <dbReference type="ARBA" id="ARBA00005349"/>
    </source>
</evidence>
<keyword evidence="7 9" id="KW-0503">Monooxygenase</keyword>
<dbReference type="InterPro" id="IPR036188">
    <property type="entry name" value="FAD/NAD-bd_sf"/>
</dbReference>
<dbReference type="NCBIfam" id="TIGR01988">
    <property type="entry name" value="Ubi-OHases"/>
    <property type="match status" value="1"/>
</dbReference>
<dbReference type="PROSITE" id="PS01304">
    <property type="entry name" value="UBIH"/>
    <property type="match status" value="1"/>
</dbReference>
<evidence type="ECO:0000313" key="9">
    <source>
        <dbReference type="EMBL" id="UOO90220.1"/>
    </source>
</evidence>
<dbReference type="RefSeq" id="WP_058355886.1">
    <property type="nucleotide sequence ID" value="NZ_CABKVG010000008.1"/>
</dbReference>
<name>A0ABY4E365_9NEIS</name>
<dbReference type="Proteomes" id="UP000832011">
    <property type="component" value="Chromosome"/>
</dbReference>
<dbReference type="PANTHER" id="PTHR43876:SF7">
    <property type="entry name" value="UBIQUINONE BIOSYNTHESIS MONOOXYGENASE COQ6, MITOCHONDRIAL"/>
    <property type="match status" value="1"/>
</dbReference>
<dbReference type="Pfam" id="PF01494">
    <property type="entry name" value="FAD_binding_3"/>
    <property type="match status" value="1"/>
</dbReference>
<dbReference type="Pfam" id="PF13450">
    <property type="entry name" value="NAD_binding_8"/>
    <property type="match status" value="1"/>
</dbReference>
<dbReference type="InterPro" id="IPR010971">
    <property type="entry name" value="UbiH/COQ6"/>
</dbReference>
<keyword evidence="6" id="KW-0560">Oxidoreductase</keyword>
<keyword evidence="10" id="KW-1185">Reference proteome</keyword>
<dbReference type="PANTHER" id="PTHR43876">
    <property type="entry name" value="UBIQUINONE BIOSYNTHESIS MONOOXYGENASE COQ6, MITOCHONDRIAL"/>
    <property type="match status" value="1"/>
</dbReference>
<dbReference type="PRINTS" id="PR00420">
    <property type="entry name" value="RNGMNOXGNASE"/>
</dbReference>
<evidence type="ECO:0000256" key="5">
    <source>
        <dbReference type="ARBA" id="ARBA00022827"/>
    </source>
</evidence>
<evidence type="ECO:0000313" key="10">
    <source>
        <dbReference type="Proteomes" id="UP000832011"/>
    </source>
</evidence>
<feature type="domain" description="FAD-binding" evidence="8">
    <location>
        <begin position="141"/>
        <end position="339"/>
    </location>
</feature>
<comment type="cofactor">
    <cofactor evidence="1">
        <name>FAD</name>
        <dbReference type="ChEBI" id="CHEBI:57692"/>
    </cofactor>
</comment>
<sequence>MSIAYFDGVIVGGGLVGAALAVALAEQGKDIALLELRPPQLNLQAAATDWDARIYAISPANEQFLRSLNAWPDSERIQPVTHMDVRGDAGGKIDFSAPAIHTSHLTSIVENRWLLQALWQRIHSLDNIHVYSSAAQVLHSDEQAASVTLHDGSVLSAPLIMAADGANSWVRAQTDIHVDAKPYHHHGIVANYRVEKPHGAIARQWFKQGDVLAYLPLPAQHISIVWSTSQTAELMALSDEAFAERVAAQGEHSLGTLTPIGRRFAFELVLRRPEKMYAPRIALLGDAAHTIHPLAGQGVNLGFGDVMVLAKLLQDAQDWGRSNVLRQYEAERLHAVRSMQMGCDGLFQLFKTEAAPLSWLRNTGLNLVNQMGGLKNQLIRQAMGL</sequence>
<accession>A0ABY4E365</accession>
<dbReference type="GO" id="GO:0004497">
    <property type="term" value="F:monooxygenase activity"/>
    <property type="evidence" value="ECO:0007669"/>
    <property type="project" value="UniProtKB-KW"/>
</dbReference>